<keyword evidence="7 12" id="KW-0418">Kinase</keyword>
<dbReference type="Proteomes" id="UP000265366">
    <property type="component" value="Unassembled WGS sequence"/>
</dbReference>
<evidence type="ECO:0000256" key="9">
    <source>
        <dbReference type="SAM" id="Phobius"/>
    </source>
</evidence>
<keyword evidence="9" id="KW-1133">Transmembrane helix</keyword>
<gene>
    <name evidence="12" type="ORF">D2V17_13460</name>
</gene>
<reference evidence="12 13" key="1">
    <citation type="submission" date="2018-08" db="EMBL/GenBank/DDBJ databases">
        <title>Erythrobacter zhengii sp.nov., a bacterium isolated from deep-sea sediment.</title>
        <authorList>
            <person name="Fang C."/>
            <person name="Wu Y.-H."/>
            <person name="Sun C."/>
            <person name="Wang H."/>
            <person name="Cheng H."/>
            <person name="Meng F.-X."/>
            <person name="Wang C.-S."/>
            <person name="Xu X.-W."/>
        </authorList>
    </citation>
    <scope>NUCLEOTIDE SEQUENCE [LARGE SCALE GENOMIC DNA]</scope>
    <source>
        <strain evidence="12 13">CCTCC AB 2015396</strain>
    </source>
</reference>
<evidence type="ECO:0000256" key="7">
    <source>
        <dbReference type="ARBA" id="ARBA00022777"/>
    </source>
</evidence>
<dbReference type="InterPro" id="IPR003660">
    <property type="entry name" value="HAMP_dom"/>
</dbReference>
<dbReference type="InterPro" id="IPR005467">
    <property type="entry name" value="His_kinase_dom"/>
</dbReference>
<dbReference type="SMART" id="SM00387">
    <property type="entry name" value="HATPase_c"/>
    <property type="match status" value="1"/>
</dbReference>
<protein>
    <recommendedName>
        <fullName evidence="3">histidine kinase</fullName>
        <ecNumber evidence="3">2.7.13.3</ecNumber>
    </recommendedName>
</protein>
<dbReference type="Pfam" id="PF02518">
    <property type="entry name" value="HATPase_c"/>
    <property type="match status" value="1"/>
</dbReference>
<comment type="subcellular location">
    <subcellularLocation>
        <location evidence="2">Membrane</location>
    </subcellularLocation>
</comment>
<evidence type="ECO:0000256" key="5">
    <source>
        <dbReference type="ARBA" id="ARBA00022679"/>
    </source>
</evidence>
<evidence type="ECO:0000256" key="2">
    <source>
        <dbReference type="ARBA" id="ARBA00004370"/>
    </source>
</evidence>
<evidence type="ECO:0000256" key="6">
    <source>
        <dbReference type="ARBA" id="ARBA00022741"/>
    </source>
</evidence>
<evidence type="ECO:0000259" key="10">
    <source>
        <dbReference type="PROSITE" id="PS50109"/>
    </source>
</evidence>
<dbReference type="SUPFAM" id="SSF55874">
    <property type="entry name" value="ATPase domain of HSP90 chaperone/DNA topoisomerase II/histidine kinase"/>
    <property type="match status" value="1"/>
</dbReference>
<dbReference type="EMBL" id="QXFM01000113">
    <property type="protein sequence ID" value="RIV83291.1"/>
    <property type="molecule type" value="Genomic_DNA"/>
</dbReference>
<comment type="caution">
    <text evidence="12">The sequence shown here is derived from an EMBL/GenBank/DDBJ whole genome shotgun (WGS) entry which is preliminary data.</text>
</comment>
<feature type="transmembrane region" description="Helical" evidence="9">
    <location>
        <begin position="9"/>
        <end position="35"/>
    </location>
</feature>
<dbReference type="Gene3D" id="3.30.565.10">
    <property type="entry name" value="Histidine kinase-like ATPase, C-terminal domain"/>
    <property type="match status" value="1"/>
</dbReference>
<dbReference type="PANTHER" id="PTHR44936:SF10">
    <property type="entry name" value="SENSOR PROTEIN RSTB"/>
    <property type="match status" value="1"/>
</dbReference>
<dbReference type="SUPFAM" id="SSF47384">
    <property type="entry name" value="Homodimeric domain of signal transducing histidine kinase"/>
    <property type="match status" value="1"/>
</dbReference>
<feature type="domain" description="HAMP" evidence="11">
    <location>
        <begin position="176"/>
        <end position="227"/>
    </location>
</feature>
<dbReference type="GO" id="GO:0005886">
    <property type="term" value="C:plasma membrane"/>
    <property type="evidence" value="ECO:0007669"/>
    <property type="project" value="TreeGrafter"/>
</dbReference>
<evidence type="ECO:0000256" key="1">
    <source>
        <dbReference type="ARBA" id="ARBA00000085"/>
    </source>
</evidence>
<dbReference type="GO" id="GO:0005524">
    <property type="term" value="F:ATP binding"/>
    <property type="evidence" value="ECO:0007669"/>
    <property type="project" value="UniProtKB-KW"/>
</dbReference>
<accession>A0A3A1P4C1</accession>
<dbReference type="InterPro" id="IPR004358">
    <property type="entry name" value="Sig_transdc_His_kin-like_C"/>
</dbReference>
<dbReference type="GO" id="GO:0000155">
    <property type="term" value="F:phosphorelay sensor kinase activity"/>
    <property type="evidence" value="ECO:0007669"/>
    <property type="project" value="InterPro"/>
</dbReference>
<dbReference type="AlphaFoldDB" id="A0A3A1P4C1"/>
<dbReference type="PRINTS" id="PR00344">
    <property type="entry name" value="BCTRLSENSOR"/>
</dbReference>
<dbReference type="InterPro" id="IPR003594">
    <property type="entry name" value="HATPase_dom"/>
</dbReference>
<dbReference type="Pfam" id="PF00672">
    <property type="entry name" value="HAMP"/>
    <property type="match status" value="1"/>
</dbReference>
<dbReference type="Gene3D" id="1.10.287.130">
    <property type="match status" value="1"/>
</dbReference>
<evidence type="ECO:0000256" key="4">
    <source>
        <dbReference type="ARBA" id="ARBA00022553"/>
    </source>
</evidence>
<keyword evidence="4" id="KW-0597">Phosphoprotein</keyword>
<comment type="catalytic activity">
    <reaction evidence="1">
        <text>ATP + protein L-histidine = ADP + protein N-phospho-L-histidine.</text>
        <dbReference type="EC" id="2.7.13.3"/>
    </reaction>
</comment>
<evidence type="ECO:0000313" key="12">
    <source>
        <dbReference type="EMBL" id="RIV83291.1"/>
    </source>
</evidence>
<evidence type="ECO:0000259" key="11">
    <source>
        <dbReference type="PROSITE" id="PS50885"/>
    </source>
</evidence>
<dbReference type="InterPro" id="IPR050980">
    <property type="entry name" value="2C_sensor_his_kinase"/>
</dbReference>
<organism evidence="12 13">
    <name type="scientific">Aurantiacibacter xanthus</name>
    <dbReference type="NCBI Taxonomy" id="1784712"/>
    <lineage>
        <taxon>Bacteria</taxon>
        <taxon>Pseudomonadati</taxon>
        <taxon>Pseudomonadota</taxon>
        <taxon>Alphaproteobacteria</taxon>
        <taxon>Sphingomonadales</taxon>
        <taxon>Erythrobacteraceae</taxon>
        <taxon>Aurantiacibacter</taxon>
    </lineage>
</organism>
<dbReference type="InterPro" id="IPR036097">
    <property type="entry name" value="HisK_dim/P_sf"/>
</dbReference>
<keyword evidence="5" id="KW-0808">Transferase</keyword>
<feature type="domain" description="Histidine kinase" evidence="10">
    <location>
        <begin position="235"/>
        <end position="431"/>
    </location>
</feature>
<proteinExistence type="predicted"/>
<keyword evidence="8" id="KW-0067">ATP-binding</keyword>
<dbReference type="PANTHER" id="PTHR44936">
    <property type="entry name" value="SENSOR PROTEIN CREC"/>
    <property type="match status" value="1"/>
</dbReference>
<sequence>MFRRLSPGFAVHIAIVFLALGLVQLAGSLIFYQIIDRQTLRDDHARRVAELLIVGERMHAIAPAQTATNMTTRYLLANVSPAPMVAAPGDDEMLADIAARIVAWEPSLGGRPLHLALLAEQGEGRNLAGSLQLADGSWFNFQSRDITSMWPVAWRAMVLTMLLTAAFMGIGLVVLHRIGKPLRQLTDVAETIGQGKQIAISETGPKDLRDLAHAMNVMQERIARLLSDQAAAFEAITHDLRTPLSRQLVATRLVDDDELSQLLRDSIEEITELLDSLQAYLNAQHFTCEPETVALAEFLRSEVSGYGDAITIVASADPRVRTFREPLALALRALIENAVQYAGEAVVSLHRRDGDWVIDISDNGPGLAQEFYQPVLEPFFRLDEARQRNTKGFGLGIPMVHRLMMRFNGSLGFSSPAKGGLTVHLTVPRAS</sequence>
<keyword evidence="9" id="KW-0812">Transmembrane</keyword>
<dbReference type="CDD" id="cd06225">
    <property type="entry name" value="HAMP"/>
    <property type="match status" value="1"/>
</dbReference>
<feature type="transmembrane region" description="Helical" evidence="9">
    <location>
        <begin position="152"/>
        <end position="175"/>
    </location>
</feature>
<dbReference type="OrthoDB" id="9804645at2"/>
<evidence type="ECO:0000256" key="3">
    <source>
        <dbReference type="ARBA" id="ARBA00012438"/>
    </source>
</evidence>
<name>A0A3A1P4C1_9SPHN</name>
<dbReference type="PROSITE" id="PS50885">
    <property type="entry name" value="HAMP"/>
    <property type="match status" value="1"/>
</dbReference>
<keyword evidence="13" id="KW-1185">Reference proteome</keyword>
<dbReference type="SMART" id="SM00304">
    <property type="entry name" value="HAMP"/>
    <property type="match status" value="1"/>
</dbReference>
<evidence type="ECO:0000256" key="8">
    <source>
        <dbReference type="ARBA" id="ARBA00022840"/>
    </source>
</evidence>
<keyword evidence="9" id="KW-0472">Membrane</keyword>
<dbReference type="InterPro" id="IPR036890">
    <property type="entry name" value="HATPase_C_sf"/>
</dbReference>
<dbReference type="EC" id="2.7.13.3" evidence="3"/>
<keyword evidence="6" id="KW-0547">Nucleotide-binding</keyword>
<evidence type="ECO:0000313" key="13">
    <source>
        <dbReference type="Proteomes" id="UP000265366"/>
    </source>
</evidence>
<dbReference type="PROSITE" id="PS50109">
    <property type="entry name" value="HIS_KIN"/>
    <property type="match status" value="1"/>
</dbReference>